<keyword evidence="2" id="KW-1185">Reference proteome</keyword>
<protein>
    <submittedName>
        <fullName evidence="1">Uncharacterized protein</fullName>
    </submittedName>
</protein>
<organism evidence="1 2">
    <name type="scientific">Solanum commersonii</name>
    <name type="common">Commerson's wild potato</name>
    <name type="synonym">Commerson's nightshade</name>
    <dbReference type="NCBI Taxonomy" id="4109"/>
    <lineage>
        <taxon>Eukaryota</taxon>
        <taxon>Viridiplantae</taxon>
        <taxon>Streptophyta</taxon>
        <taxon>Embryophyta</taxon>
        <taxon>Tracheophyta</taxon>
        <taxon>Spermatophyta</taxon>
        <taxon>Magnoliopsida</taxon>
        <taxon>eudicotyledons</taxon>
        <taxon>Gunneridae</taxon>
        <taxon>Pentapetalae</taxon>
        <taxon>asterids</taxon>
        <taxon>lamiids</taxon>
        <taxon>Solanales</taxon>
        <taxon>Solanaceae</taxon>
        <taxon>Solanoideae</taxon>
        <taxon>Solaneae</taxon>
        <taxon>Solanum</taxon>
    </lineage>
</organism>
<gene>
    <name evidence="1" type="ORF">H5410_037047</name>
</gene>
<dbReference type="AlphaFoldDB" id="A0A9J5Y7D7"/>
<reference evidence="1 2" key="1">
    <citation type="submission" date="2020-09" db="EMBL/GenBank/DDBJ databases">
        <title>De no assembly of potato wild relative species, Solanum commersonii.</title>
        <authorList>
            <person name="Cho K."/>
        </authorList>
    </citation>
    <scope>NUCLEOTIDE SEQUENCE [LARGE SCALE GENOMIC DNA]</scope>
    <source>
        <strain evidence="1">LZ3.2</strain>
        <tissue evidence="1">Leaf</tissue>
    </source>
</reference>
<dbReference type="Proteomes" id="UP000824120">
    <property type="component" value="Chromosome 7"/>
</dbReference>
<accession>A0A9J5Y7D7</accession>
<comment type="caution">
    <text evidence="1">The sequence shown here is derived from an EMBL/GenBank/DDBJ whole genome shotgun (WGS) entry which is preliminary data.</text>
</comment>
<evidence type="ECO:0000313" key="2">
    <source>
        <dbReference type="Proteomes" id="UP000824120"/>
    </source>
</evidence>
<sequence>MKCGIKYEGNRVSSNPWRRIKRLLRSTRETIDKGKEGNALRMPQLTRKKKELNGDAIEEGRVAESFGRLD</sequence>
<dbReference type="EMBL" id="JACXVP010000007">
    <property type="protein sequence ID" value="KAG5595815.1"/>
    <property type="molecule type" value="Genomic_DNA"/>
</dbReference>
<proteinExistence type="predicted"/>
<name>A0A9J5Y7D7_SOLCO</name>
<evidence type="ECO:0000313" key="1">
    <source>
        <dbReference type="EMBL" id="KAG5595815.1"/>
    </source>
</evidence>